<evidence type="ECO:0000313" key="3">
    <source>
        <dbReference type="Proteomes" id="UP001179280"/>
    </source>
</evidence>
<dbReference type="Pfam" id="PF01381">
    <property type="entry name" value="HTH_3"/>
    <property type="match status" value="1"/>
</dbReference>
<name>A0ABS2ST28_9BACI</name>
<dbReference type="SUPFAM" id="SSF47413">
    <property type="entry name" value="lambda repressor-like DNA-binding domains"/>
    <property type="match status" value="1"/>
</dbReference>
<comment type="caution">
    <text evidence="2">The sequence shown here is derived from an EMBL/GenBank/DDBJ whole genome shotgun (WGS) entry which is preliminary data.</text>
</comment>
<accession>A0ABS2ST28</accession>
<dbReference type="Proteomes" id="UP001179280">
    <property type="component" value="Unassembled WGS sequence"/>
</dbReference>
<feature type="domain" description="HTH cro/C1-type" evidence="1">
    <location>
        <begin position="7"/>
        <end position="61"/>
    </location>
</feature>
<dbReference type="Gene3D" id="1.25.40.10">
    <property type="entry name" value="Tetratricopeptide repeat domain"/>
    <property type="match status" value="1"/>
</dbReference>
<sequence length="419" mass="49374">MELGRTIKYYRIKHNMTQAELADGICSIPHLSKIENTIYKANHATASLLLERLGINIEDEYAQQAEIKHSLEAFIEAIQFVDEKEAHAIMVRLLDKESTIARTNYINTYHLYMMRYHLMSGKTHLALQDWTIIDKNKSNFSEVEALSARLFYGIYLVNKGRLKEAKELLFDIQNEDYSSKYMFAREVSFVLAQCYTQLNEPEKAIIYAKEALTIFKQEDNYIRAFHSQMLLGINYTQLNMVEESTRVYKILLRNTRLFGHDSLYYQATFNNGILLKKIGEYERSHQCFKECISFYEAGSQNYVYSLLADVEVLFYMENEQNQIRMNLDEILKISVTRGFEKMKLQARYFSYRLEANDAMYSFIEAELLPHLDKLENKHEPIPYALELAKWYQKNGEHEKANEFLSKYVTETKRRELSIV</sequence>
<dbReference type="InterPro" id="IPR011990">
    <property type="entry name" value="TPR-like_helical_dom_sf"/>
</dbReference>
<dbReference type="EMBL" id="JAFBCV010000005">
    <property type="protein sequence ID" value="MBM7838683.1"/>
    <property type="molecule type" value="Genomic_DNA"/>
</dbReference>
<protein>
    <submittedName>
        <fullName evidence="2">Transcriptional regulator with XRE-family HTH domain</fullName>
    </submittedName>
</protein>
<evidence type="ECO:0000313" key="2">
    <source>
        <dbReference type="EMBL" id="MBM7838683.1"/>
    </source>
</evidence>
<dbReference type="InterPro" id="IPR019734">
    <property type="entry name" value="TPR_rpt"/>
</dbReference>
<dbReference type="RefSeq" id="WP_204465910.1">
    <property type="nucleotide sequence ID" value="NZ_JAFBCV010000005.1"/>
</dbReference>
<dbReference type="CDD" id="cd00093">
    <property type="entry name" value="HTH_XRE"/>
    <property type="match status" value="1"/>
</dbReference>
<dbReference type="InterPro" id="IPR010982">
    <property type="entry name" value="Lambda_DNA-bd_dom_sf"/>
</dbReference>
<dbReference type="PROSITE" id="PS50943">
    <property type="entry name" value="HTH_CROC1"/>
    <property type="match status" value="1"/>
</dbReference>
<dbReference type="SUPFAM" id="SSF48452">
    <property type="entry name" value="TPR-like"/>
    <property type="match status" value="1"/>
</dbReference>
<evidence type="ECO:0000259" key="1">
    <source>
        <dbReference type="PROSITE" id="PS50943"/>
    </source>
</evidence>
<dbReference type="Pfam" id="PF13181">
    <property type="entry name" value="TPR_8"/>
    <property type="match status" value="1"/>
</dbReference>
<keyword evidence="3" id="KW-1185">Reference proteome</keyword>
<reference evidence="2" key="1">
    <citation type="submission" date="2021-01" db="EMBL/GenBank/DDBJ databases">
        <title>Genomic Encyclopedia of Type Strains, Phase IV (KMG-IV): sequencing the most valuable type-strain genomes for metagenomic binning, comparative biology and taxonomic classification.</title>
        <authorList>
            <person name="Goeker M."/>
        </authorList>
    </citation>
    <scope>NUCLEOTIDE SEQUENCE</scope>
    <source>
        <strain evidence="2">DSM 21943</strain>
    </source>
</reference>
<organism evidence="2 3">
    <name type="scientific">Shouchella xiaoxiensis</name>
    <dbReference type="NCBI Taxonomy" id="766895"/>
    <lineage>
        <taxon>Bacteria</taxon>
        <taxon>Bacillati</taxon>
        <taxon>Bacillota</taxon>
        <taxon>Bacilli</taxon>
        <taxon>Bacillales</taxon>
        <taxon>Bacillaceae</taxon>
        <taxon>Shouchella</taxon>
    </lineage>
</organism>
<dbReference type="SMART" id="SM00530">
    <property type="entry name" value="HTH_XRE"/>
    <property type="match status" value="1"/>
</dbReference>
<dbReference type="InterPro" id="IPR001387">
    <property type="entry name" value="Cro/C1-type_HTH"/>
</dbReference>
<proteinExistence type="predicted"/>
<gene>
    <name evidence="2" type="ORF">JOC54_001942</name>
</gene>
<dbReference type="Gene3D" id="1.10.260.40">
    <property type="entry name" value="lambda repressor-like DNA-binding domains"/>
    <property type="match status" value="1"/>
</dbReference>